<evidence type="ECO:0000256" key="1">
    <source>
        <dbReference type="SAM" id="MobiDB-lite"/>
    </source>
</evidence>
<keyword evidence="2" id="KW-1133">Transmembrane helix</keyword>
<feature type="compositionally biased region" description="Low complexity" evidence="1">
    <location>
        <begin position="446"/>
        <end position="455"/>
    </location>
</feature>
<sequence>MPVRSGIIKAVASSQAADHFTAGTRLLSRDGSMHKSQNAGLVVAGILGGTLCIGAIIYYIRKLRMRYPNPKYVPTPFLKRLWTNWKVKPTDHRYQHADDEDADAAAPRTRRMARLREPETIQAGAGSTNRTDTAAGVDRNTSIRSVMTLPAYNPQARETEQVLGREGERGGIDVVVEMPTAEDEEELRENEMSTLYQVRLARNRQIEERSEYRQLRREARQRNGSSNAEELRRQAREAREASERHAQEVEELRREHERIKNTRQRAVSSVSYDGLGVARADGTRIRANSIESERMGLLSDAASIAPSARSVSGAGPSSLHQRLPSAGSVISLDDERSLPPTPNPNVDGSSHSMVSLGRARSRSRGDSAGHTTPRAGSSPEMIYADEADIGEADMPLQPPPGYEDVNLDELSPQNTRSGAQSPYEGPPPDYPGPTQARLNRLSAHMAEVAAEASGAGEDEESPSRRTSRGLGGTPQLPSLRLSQVPQIVIEPSTAHPDD</sequence>
<keyword evidence="2" id="KW-0472">Membrane</keyword>
<dbReference type="EMBL" id="QVQW01000004">
    <property type="protein sequence ID" value="RKU48526.1"/>
    <property type="molecule type" value="Genomic_DNA"/>
</dbReference>
<comment type="caution">
    <text evidence="3">The sequence shown here is derived from an EMBL/GenBank/DDBJ whole genome shotgun (WGS) entry which is preliminary data.</text>
</comment>
<feature type="region of interest" description="Disordered" evidence="1">
    <location>
        <begin position="212"/>
        <end position="270"/>
    </location>
</feature>
<keyword evidence="2" id="KW-0812">Transmembrane</keyword>
<feature type="transmembrane region" description="Helical" evidence="2">
    <location>
        <begin position="39"/>
        <end position="60"/>
    </location>
</feature>
<gene>
    <name evidence="3" type="ORF">DL546_006801</name>
</gene>
<organism evidence="3 4">
    <name type="scientific">Coniochaeta pulveracea</name>
    <dbReference type="NCBI Taxonomy" id="177199"/>
    <lineage>
        <taxon>Eukaryota</taxon>
        <taxon>Fungi</taxon>
        <taxon>Dikarya</taxon>
        <taxon>Ascomycota</taxon>
        <taxon>Pezizomycotina</taxon>
        <taxon>Sordariomycetes</taxon>
        <taxon>Sordariomycetidae</taxon>
        <taxon>Coniochaetales</taxon>
        <taxon>Coniochaetaceae</taxon>
        <taxon>Coniochaeta</taxon>
    </lineage>
</organism>
<evidence type="ECO:0000256" key="2">
    <source>
        <dbReference type="SAM" id="Phobius"/>
    </source>
</evidence>
<dbReference type="AlphaFoldDB" id="A0A420YL58"/>
<name>A0A420YL58_9PEZI</name>
<feature type="compositionally biased region" description="Polar residues" evidence="1">
    <location>
        <begin position="344"/>
        <end position="353"/>
    </location>
</feature>
<dbReference type="STRING" id="177199.A0A420YL58"/>
<accession>A0A420YL58</accession>
<proteinExistence type="predicted"/>
<feature type="region of interest" description="Disordered" evidence="1">
    <location>
        <begin position="308"/>
        <end position="498"/>
    </location>
</feature>
<feature type="compositionally biased region" description="Basic and acidic residues" evidence="1">
    <location>
        <begin position="229"/>
        <end position="260"/>
    </location>
</feature>
<protein>
    <submittedName>
        <fullName evidence="3">Uncharacterized protein</fullName>
    </submittedName>
</protein>
<dbReference type="Proteomes" id="UP000275385">
    <property type="component" value="Unassembled WGS sequence"/>
</dbReference>
<dbReference type="OrthoDB" id="5376312at2759"/>
<evidence type="ECO:0000313" key="3">
    <source>
        <dbReference type="EMBL" id="RKU48526.1"/>
    </source>
</evidence>
<evidence type="ECO:0000313" key="4">
    <source>
        <dbReference type="Proteomes" id="UP000275385"/>
    </source>
</evidence>
<feature type="compositionally biased region" description="Polar residues" evidence="1">
    <location>
        <begin position="411"/>
        <end position="420"/>
    </location>
</feature>
<keyword evidence="4" id="KW-1185">Reference proteome</keyword>
<feature type="compositionally biased region" description="Basic and acidic residues" evidence="1">
    <location>
        <begin position="212"/>
        <end position="221"/>
    </location>
</feature>
<reference evidence="3 4" key="1">
    <citation type="submission" date="2018-08" db="EMBL/GenBank/DDBJ databases">
        <title>Draft genome of the lignicolous fungus Coniochaeta pulveracea.</title>
        <authorList>
            <person name="Borstlap C.J."/>
            <person name="De Witt R.N."/>
            <person name="Botha A."/>
            <person name="Volschenk H."/>
        </authorList>
    </citation>
    <scope>NUCLEOTIDE SEQUENCE [LARGE SCALE GENOMIC DNA]</scope>
    <source>
        <strain evidence="3 4">CAB683</strain>
    </source>
</reference>